<name>A0ACB9NXY9_9MYRT</name>
<sequence>MELLGAKVVNEYMERKQVLQGTDGEVLVEDGGHRRVVEGKHGDGEPAVYLAGKVGNSEVVVERGELRVFGEDTRDVMGMGGGHGHKEEHEEGHAKRHGGKRPHWLHYGGGKLGGGGGGGRAAPRQLGFRLRSNGFACIYH</sequence>
<gene>
    <name evidence="1" type="ORF">MLD38_025149</name>
</gene>
<evidence type="ECO:0000313" key="1">
    <source>
        <dbReference type="EMBL" id="KAI4340299.1"/>
    </source>
</evidence>
<dbReference type="Proteomes" id="UP001057402">
    <property type="component" value="Chromosome 7"/>
</dbReference>
<organism evidence="1 2">
    <name type="scientific">Melastoma candidum</name>
    <dbReference type="NCBI Taxonomy" id="119954"/>
    <lineage>
        <taxon>Eukaryota</taxon>
        <taxon>Viridiplantae</taxon>
        <taxon>Streptophyta</taxon>
        <taxon>Embryophyta</taxon>
        <taxon>Tracheophyta</taxon>
        <taxon>Spermatophyta</taxon>
        <taxon>Magnoliopsida</taxon>
        <taxon>eudicotyledons</taxon>
        <taxon>Gunneridae</taxon>
        <taxon>Pentapetalae</taxon>
        <taxon>rosids</taxon>
        <taxon>malvids</taxon>
        <taxon>Myrtales</taxon>
        <taxon>Melastomataceae</taxon>
        <taxon>Melastomatoideae</taxon>
        <taxon>Melastomateae</taxon>
        <taxon>Melastoma</taxon>
    </lineage>
</organism>
<evidence type="ECO:0000313" key="2">
    <source>
        <dbReference type="Proteomes" id="UP001057402"/>
    </source>
</evidence>
<protein>
    <submittedName>
        <fullName evidence="1">Uncharacterized protein</fullName>
    </submittedName>
</protein>
<comment type="caution">
    <text evidence="1">The sequence shown here is derived from an EMBL/GenBank/DDBJ whole genome shotgun (WGS) entry which is preliminary data.</text>
</comment>
<keyword evidence="2" id="KW-1185">Reference proteome</keyword>
<dbReference type="EMBL" id="CM042886">
    <property type="protein sequence ID" value="KAI4340299.1"/>
    <property type="molecule type" value="Genomic_DNA"/>
</dbReference>
<reference evidence="2" key="1">
    <citation type="journal article" date="2023" name="Front. Plant Sci.">
        <title>Chromosomal-level genome assembly of Melastoma candidum provides insights into trichome evolution.</title>
        <authorList>
            <person name="Zhong Y."/>
            <person name="Wu W."/>
            <person name="Sun C."/>
            <person name="Zou P."/>
            <person name="Liu Y."/>
            <person name="Dai S."/>
            <person name="Zhou R."/>
        </authorList>
    </citation>
    <scope>NUCLEOTIDE SEQUENCE [LARGE SCALE GENOMIC DNA]</scope>
</reference>
<accession>A0ACB9NXY9</accession>
<proteinExistence type="predicted"/>